<sequence>MDSLQRKGLEQAIKLLDSMSSYDGYKFLSEICKEAEEKEEVLKTTEVLAVYNENTSRELGKAREAISWIKAVLEKENQK</sequence>
<dbReference type="EMBL" id="BK015645">
    <property type="protein sequence ID" value="DAE17729.1"/>
    <property type="molecule type" value="Genomic_DNA"/>
</dbReference>
<evidence type="ECO:0000313" key="1">
    <source>
        <dbReference type="EMBL" id="DAE17729.1"/>
    </source>
</evidence>
<protein>
    <submittedName>
        <fullName evidence="1">Uncharacterized protein</fullName>
    </submittedName>
</protein>
<accession>A0A8S5QFZ5</accession>
<organism evidence="1">
    <name type="scientific">Myoviridae sp. ctn8H20</name>
    <dbReference type="NCBI Taxonomy" id="2825169"/>
    <lineage>
        <taxon>Viruses</taxon>
        <taxon>Duplodnaviria</taxon>
        <taxon>Heunggongvirae</taxon>
        <taxon>Uroviricota</taxon>
        <taxon>Caudoviricetes</taxon>
    </lineage>
</organism>
<reference evidence="1" key="1">
    <citation type="journal article" date="2021" name="Proc. Natl. Acad. Sci. U.S.A.">
        <title>A Catalog of Tens of Thousands of Viruses from Human Metagenomes Reveals Hidden Associations with Chronic Diseases.</title>
        <authorList>
            <person name="Tisza M.J."/>
            <person name="Buck C.B."/>
        </authorList>
    </citation>
    <scope>NUCLEOTIDE SEQUENCE</scope>
    <source>
        <strain evidence="1">Ctn8H20</strain>
    </source>
</reference>
<proteinExistence type="predicted"/>
<name>A0A8S5QFZ5_9CAUD</name>